<dbReference type="Pfam" id="PF01613">
    <property type="entry name" value="Flavin_Reduct"/>
    <property type="match status" value="1"/>
</dbReference>
<dbReference type="GO" id="GO:0010181">
    <property type="term" value="F:FMN binding"/>
    <property type="evidence" value="ECO:0007669"/>
    <property type="project" value="InterPro"/>
</dbReference>
<comment type="caution">
    <text evidence="4">The sequence shown here is derived from an EMBL/GenBank/DDBJ whole genome shotgun (WGS) entry which is preliminary data.</text>
</comment>
<feature type="domain" description="Flavin reductase like" evidence="3">
    <location>
        <begin position="10"/>
        <end position="158"/>
    </location>
</feature>
<comment type="similarity">
    <text evidence="1">Belongs to the non-flavoprotein flavin reductase family.</text>
</comment>
<dbReference type="InterPro" id="IPR012349">
    <property type="entry name" value="Split_barrel_FMN-bd"/>
</dbReference>
<dbReference type="Proteomes" id="UP000576082">
    <property type="component" value="Unassembled WGS sequence"/>
</dbReference>
<accession>A0A7X9S028</accession>
<evidence type="ECO:0000313" key="5">
    <source>
        <dbReference type="Proteomes" id="UP000576082"/>
    </source>
</evidence>
<keyword evidence="2" id="KW-0560">Oxidoreductase</keyword>
<dbReference type="SUPFAM" id="SSF50475">
    <property type="entry name" value="FMN-binding split barrel"/>
    <property type="match status" value="1"/>
</dbReference>
<reference evidence="4 5" key="1">
    <citation type="submission" date="2020-04" db="EMBL/GenBank/DDBJ databases">
        <title>Flammeovirga sp. SR4, a novel species isolated from seawater.</title>
        <authorList>
            <person name="Wang X."/>
        </authorList>
    </citation>
    <scope>NUCLEOTIDE SEQUENCE [LARGE SCALE GENOMIC DNA]</scope>
    <source>
        <strain evidence="4 5">ATCC 23126</strain>
    </source>
</reference>
<evidence type="ECO:0000259" key="3">
    <source>
        <dbReference type="SMART" id="SM00903"/>
    </source>
</evidence>
<proteinExistence type="inferred from homology"/>
<dbReference type="PANTHER" id="PTHR30466:SF11">
    <property type="entry name" value="FLAVIN-DEPENDENT MONOOXYGENASE, REDUCTASE SUBUNIT HSAB"/>
    <property type="match status" value="1"/>
</dbReference>
<keyword evidence="5" id="KW-1185">Reference proteome</keyword>
<dbReference type="Gene3D" id="2.30.110.10">
    <property type="entry name" value="Electron Transport, Fmn-binding Protein, Chain A"/>
    <property type="match status" value="1"/>
</dbReference>
<protein>
    <submittedName>
        <fullName evidence="4">Flavin reductase family protein</fullName>
    </submittedName>
</protein>
<dbReference type="InterPro" id="IPR050268">
    <property type="entry name" value="NADH-dep_flavin_reductase"/>
</dbReference>
<dbReference type="PANTHER" id="PTHR30466">
    <property type="entry name" value="FLAVIN REDUCTASE"/>
    <property type="match status" value="1"/>
</dbReference>
<evidence type="ECO:0000256" key="1">
    <source>
        <dbReference type="ARBA" id="ARBA00008898"/>
    </source>
</evidence>
<name>A0A7X9S028_9BACT</name>
<evidence type="ECO:0000256" key="2">
    <source>
        <dbReference type="ARBA" id="ARBA00023002"/>
    </source>
</evidence>
<dbReference type="InterPro" id="IPR002563">
    <property type="entry name" value="Flavin_Rdtase-like_dom"/>
</dbReference>
<dbReference type="SMART" id="SM00903">
    <property type="entry name" value="Flavin_Reduct"/>
    <property type="match status" value="1"/>
</dbReference>
<gene>
    <name evidence="4" type="ORF">HHU12_28590</name>
</gene>
<evidence type="ECO:0000313" key="4">
    <source>
        <dbReference type="EMBL" id="NME71957.1"/>
    </source>
</evidence>
<dbReference type="EMBL" id="JABANE010000123">
    <property type="protein sequence ID" value="NME71957.1"/>
    <property type="molecule type" value="Genomic_DNA"/>
</dbReference>
<dbReference type="GO" id="GO:0042602">
    <property type="term" value="F:riboflavin reductase (NADPH) activity"/>
    <property type="evidence" value="ECO:0007669"/>
    <property type="project" value="TreeGrafter"/>
</dbReference>
<dbReference type="RefSeq" id="WP_169660156.1">
    <property type="nucleotide sequence ID" value="NZ_JABANE010000123.1"/>
</dbReference>
<organism evidence="4 5">
    <name type="scientific">Flammeovirga aprica JL-4</name>
    <dbReference type="NCBI Taxonomy" id="694437"/>
    <lineage>
        <taxon>Bacteria</taxon>
        <taxon>Pseudomonadati</taxon>
        <taxon>Bacteroidota</taxon>
        <taxon>Cytophagia</taxon>
        <taxon>Cytophagales</taxon>
        <taxon>Flammeovirgaceae</taxon>
        <taxon>Flammeovirga</taxon>
    </lineage>
</organism>
<dbReference type="AlphaFoldDB" id="A0A7X9S028"/>
<sequence>MDKQLFKEAMRHLAATVNVISTDGDAGRNGITATAVTSLSDTPPSLLVSVNKNGEFHDQVLKNKKFSVHILREDMSEISNCFAGYKGLQGEEKFQLGAWEISEESRVLEHALANIECELQEAYDGYTHSIFIGNIISIKNTENQNDKPLLYSQGQYTTVQS</sequence>